<feature type="region of interest" description="Disordered" evidence="2">
    <location>
        <begin position="312"/>
        <end position="409"/>
    </location>
</feature>
<feature type="coiled-coil region" evidence="1">
    <location>
        <begin position="409"/>
        <end position="436"/>
    </location>
</feature>
<dbReference type="EMBL" id="LJSK01000137">
    <property type="protein sequence ID" value="KPI86316.1"/>
    <property type="molecule type" value="Genomic_DNA"/>
</dbReference>
<organism evidence="3 4">
    <name type="scientific">Leptomonas seymouri</name>
    <dbReference type="NCBI Taxonomy" id="5684"/>
    <lineage>
        <taxon>Eukaryota</taxon>
        <taxon>Discoba</taxon>
        <taxon>Euglenozoa</taxon>
        <taxon>Kinetoplastea</taxon>
        <taxon>Metakinetoplastina</taxon>
        <taxon>Trypanosomatida</taxon>
        <taxon>Trypanosomatidae</taxon>
        <taxon>Leishmaniinae</taxon>
        <taxon>Leptomonas</taxon>
    </lineage>
</organism>
<proteinExistence type="predicted"/>
<accession>A0A0N0P5C9</accession>
<feature type="compositionally biased region" description="Basic and acidic residues" evidence="2">
    <location>
        <begin position="222"/>
        <end position="232"/>
    </location>
</feature>
<feature type="compositionally biased region" description="Pro residues" evidence="2">
    <location>
        <begin position="394"/>
        <end position="407"/>
    </location>
</feature>
<feature type="compositionally biased region" description="Polar residues" evidence="2">
    <location>
        <begin position="642"/>
        <end position="660"/>
    </location>
</feature>
<feature type="region of interest" description="Disordered" evidence="2">
    <location>
        <begin position="185"/>
        <end position="279"/>
    </location>
</feature>
<keyword evidence="4" id="KW-1185">Reference proteome</keyword>
<protein>
    <submittedName>
        <fullName evidence="3">Uncharacterized protein</fullName>
    </submittedName>
</protein>
<dbReference type="AlphaFoldDB" id="A0A0N0P5C9"/>
<feature type="region of interest" description="Disordered" evidence="2">
    <location>
        <begin position="460"/>
        <end position="495"/>
    </location>
</feature>
<dbReference type="VEuPathDB" id="TriTrypDB:Lsey_0137_0110"/>
<evidence type="ECO:0000256" key="2">
    <source>
        <dbReference type="SAM" id="MobiDB-lite"/>
    </source>
</evidence>
<dbReference type="OrthoDB" id="313433at2759"/>
<feature type="compositionally biased region" description="Basic and acidic residues" evidence="2">
    <location>
        <begin position="323"/>
        <end position="354"/>
    </location>
</feature>
<reference evidence="3 4" key="1">
    <citation type="journal article" date="2015" name="PLoS Pathog.">
        <title>Leptomonas seymouri: Adaptations to the Dixenous Life Cycle Analyzed by Genome Sequencing, Transcriptome Profiling and Co-infection with Leishmania donovani.</title>
        <authorList>
            <person name="Kraeva N."/>
            <person name="Butenko A."/>
            <person name="Hlavacova J."/>
            <person name="Kostygov A."/>
            <person name="Myskova J."/>
            <person name="Grybchuk D."/>
            <person name="Lestinova T."/>
            <person name="Votypka J."/>
            <person name="Volf P."/>
            <person name="Opperdoes F."/>
            <person name="Flegontov P."/>
            <person name="Lukes J."/>
            <person name="Yurchenko V."/>
        </authorList>
    </citation>
    <scope>NUCLEOTIDE SEQUENCE [LARGE SCALE GENOMIC DNA]</scope>
    <source>
        <strain evidence="3 4">ATCC 30220</strain>
    </source>
</reference>
<dbReference type="Proteomes" id="UP000038009">
    <property type="component" value="Unassembled WGS sequence"/>
</dbReference>
<evidence type="ECO:0000313" key="4">
    <source>
        <dbReference type="Proteomes" id="UP000038009"/>
    </source>
</evidence>
<keyword evidence="1" id="KW-0175">Coiled coil</keyword>
<evidence type="ECO:0000256" key="1">
    <source>
        <dbReference type="SAM" id="Coils"/>
    </source>
</evidence>
<feature type="region of interest" description="Disordered" evidence="2">
    <location>
        <begin position="642"/>
        <end position="673"/>
    </location>
</feature>
<dbReference type="PANTHER" id="PTHR40682:SF1">
    <property type="entry name" value="CHROMOSOME UNDETERMINED SCAFFOLD_48, WHOLE GENOME SHOTGUN SEQUENCE"/>
    <property type="match status" value="1"/>
</dbReference>
<dbReference type="PANTHER" id="PTHR40682">
    <property type="entry name" value="F5/8 TYPE C DOMAIN CONTAINING PROTEIN"/>
    <property type="match status" value="1"/>
</dbReference>
<evidence type="ECO:0000313" key="3">
    <source>
        <dbReference type="EMBL" id="KPI86316.1"/>
    </source>
</evidence>
<comment type="caution">
    <text evidence="3">The sequence shown here is derived from an EMBL/GenBank/DDBJ whole genome shotgun (WGS) entry which is preliminary data.</text>
</comment>
<feature type="compositionally biased region" description="Low complexity" evidence="2">
    <location>
        <begin position="478"/>
        <end position="491"/>
    </location>
</feature>
<name>A0A0N0P5C9_LEPSE</name>
<dbReference type="OMA" id="YAGWHVW"/>
<feature type="compositionally biased region" description="Basic residues" evidence="2">
    <location>
        <begin position="355"/>
        <end position="365"/>
    </location>
</feature>
<gene>
    <name evidence="3" type="ORF">ABL78_4621</name>
</gene>
<sequence>MSERNWVARESGARIAEASFESTSGANCAANLLKAREDEFWLAGPVPQHVTLALSAEHPPLQFAGWHVGRDLPTNPKVVEINSGPSLEQLRAVLVCEALPGAGTQMWRLPRAIPAEHIFVRFTIVESFGPGPTYMNTLILLENDPGPHYNASGEAAPTASVSEEVAGSPQRVTPVLATHYASHSTHLPSSGWAERSPMPRRVTPPSGPLAPPAGINMSATPRDGRYADDGGRSDVGMFDTANKRPTTAMNTGWPLQHASPPGRNRSSLTHSPRMRSRSRMSQLLHDLDNDIRLLKPIKAVPRGENMLMYHSQETPNLGTGSFDKSRTPDRGGHRRDSSTSDSDSQRNDLGNDRHRRERHAKRRGSSRGEEDNGGSSRGARRPPMQPSPTDIEICPPPVGSTGSPPPSINAAYEARLNSLERAVAALNEAVQHQRDDLTMIKRLLLQQAVEGRKEAERRFEEKQRYEHMSSPVNSAMVASSTPAAPASSSPPGLTADQRLTHRNITVDFPEDALRAFVKSVLDERLRKYTKKLEARFLHRLDKQLHDVIMVLSATVDGQLSNVANVAAATAAAAATVAAGASVAGPSMHTPPRVCTEQVNMSKNGGRAFSPVSQSSFMQSASRHEVGHDDVYSALRQGCCASSASSKGDASHTPRSQTETGISALYPRSWSGTK</sequence>